<evidence type="ECO:0000313" key="4">
    <source>
        <dbReference type="EMBL" id="KDP31143.1"/>
    </source>
</evidence>
<dbReference type="InterPro" id="IPR002213">
    <property type="entry name" value="UDP_glucos_trans"/>
</dbReference>
<proteinExistence type="inferred from homology"/>
<dbReference type="GO" id="GO:0080043">
    <property type="term" value="F:quercetin 3-O-glucosyltransferase activity"/>
    <property type="evidence" value="ECO:0007669"/>
    <property type="project" value="TreeGrafter"/>
</dbReference>
<sequence>MAKLKCHVIIVAYPAQGHINPLLQFAKRLASKGLKATLATTPYTINSIQASPAVGIEPISDGFDEGGFNQASSVEAYLESFKTTGSRTLTELILKFNATGFPISCIVYDSLLTWVLDVATRLRVYSALFLTNSASVCSMYWHFDKGVLDFPVKKETLPVSFPGLPPLGFFDLPSFLAFPTNHSAYLDAVFDGFHCLDETDWVFCNSFEDLEIELVKAMNGLWPVVMVGPMVPSAYLDQQIDGDTAYGASLWETETDQCLKWLDTKPSQSVIYVSFGSMANISAKQVEEMAWGLKASNRPFLWVIKESENKLPVDFLDSVGEIGLVVSWCNQLEVLTHQAIRCFVSHCGWNSTLEALSVGVPMVCVTQWSDQPTNAKFVEDVWKVGVRGKKDEEGIITREELEKCLKEVMGGERNREIKTNAYKWRDAAKKAVSMGGSSDTNINQFVSKLLIGKEAELSFCSK</sequence>
<dbReference type="Proteomes" id="UP000027138">
    <property type="component" value="Unassembled WGS sequence"/>
</dbReference>
<dbReference type="EMBL" id="KK914632">
    <property type="protein sequence ID" value="KDP31143.1"/>
    <property type="molecule type" value="Genomic_DNA"/>
</dbReference>
<accession>A0A067K7Z6</accession>
<dbReference type="PANTHER" id="PTHR11926:SF1526">
    <property type="entry name" value="GLYCOSYLTRANSFERASE"/>
    <property type="match status" value="1"/>
</dbReference>
<keyword evidence="2" id="KW-0808">Transferase</keyword>
<protein>
    <recommendedName>
        <fullName evidence="3">Glycosyltransferase N-terminal domain-containing protein</fullName>
    </recommendedName>
</protein>
<evidence type="ECO:0000313" key="5">
    <source>
        <dbReference type="Proteomes" id="UP000027138"/>
    </source>
</evidence>
<dbReference type="Gene3D" id="3.40.50.2000">
    <property type="entry name" value="Glycogen Phosphorylase B"/>
    <property type="match status" value="2"/>
</dbReference>
<reference evidence="4 5" key="1">
    <citation type="journal article" date="2014" name="PLoS ONE">
        <title>Global Analysis of Gene Expression Profiles in Physic Nut (Jatropha curcas L.) Seedlings Exposed to Salt Stress.</title>
        <authorList>
            <person name="Zhang L."/>
            <person name="Zhang C."/>
            <person name="Wu P."/>
            <person name="Chen Y."/>
            <person name="Li M."/>
            <person name="Jiang H."/>
            <person name="Wu G."/>
        </authorList>
    </citation>
    <scope>NUCLEOTIDE SEQUENCE [LARGE SCALE GENOMIC DNA]</scope>
    <source>
        <strain evidence="5">cv. GZQX0401</strain>
        <tissue evidence="4">Young leaves</tissue>
    </source>
</reference>
<dbReference type="InterPro" id="IPR058980">
    <property type="entry name" value="Glyco_transf_N"/>
</dbReference>
<dbReference type="OrthoDB" id="5835829at2759"/>
<gene>
    <name evidence="4" type="ORF">JCGZ_11519</name>
</gene>
<dbReference type="AlphaFoldDB" id="A0A067K7Z6"/>
<dbReference type="GO" id="GO:0080044">
    <property type="term" value="F:quercetin 7-O-glucosyltransferase activity"/>
    <property type="evidence" value="ECO:0007669"/>
    <property type="project" value="TreeGrafter"/>
</dbReference>
<dbReference type="KEGG" id="jcu:105640428"/>
<evidence type="ECO:0000259" key="3">
    <source>
        <dbReference type="Pfam" id="PF26168"/>
    </source>
</evidence>
<organism evidence="4 5">
    <name type="scientific">Jatropha curcas</name>
    <name type="common">Barbados nut</name>
    <dbReference type="NCBI Taxonomy" id="180498"/>
    <lineage>
        <taxon>Eukaryota</taxon>
        <taxon>Viridiplantae</taxon>
        <taxon>Streptophyta</taxon>
        <taxon>Embryophyta</taxon>
        <taxon>Tracheophyta</taxon>
        <taxon>Spermatophyta</taxon>
        <taxon>Magnoliopsida</taxon>
        <taxon>eudicotyledons</taxon>
        <taxon>Gunneridae</taxon>
        <taxon>Pentapetalae</taxon>
        <taxon>rosids</taxon>
        <taxon>fabids</taxon>
        <taxon>Malpighiales</taxon>
        <taxon>Euphorbiaceae</taxon>
        <taxon>Crotonoideae</taxon>
        <taxon>Jatropheae</taxon>
        <taxon>Jatropha</taxon>
    </lineage>
</organism>
<evidence type="ECO:0000256" key="1">
    <source>
        <dbReference type="ARBA" id="ARBA00009995"/>
    </source>
</evidence>
<keyword evidence="5" id="KW-1185">Reference proteome</keyword>
<feature type="domain" description="Glycosyltransferase N-terminal" evidence="3">
    <location>
        <begin position="7"/>
        <end position="45"/>
    </location>
</feature>
<dbReference type="CDD" id="cd03784">
    <property type="entry name" value="GT1_Gtf-like"/>
    <property type="match status" value="1"/>
</dbReference>
<dbReference type="SUPFAM" id="SSF53756">
    <property type="entry name" value="UDP-Glycosyltransferase/glycogen phosphorylase"/>
    <property type="match status" value="1"/>
</dbReference>
<name>A0A067K7Z6_JATCU</name>
<evidence type="ECO:0000256" key="2">
    <source>
        <dbReference type="ARBA" id="ARBA00022679"/>
    </source>
</evidence>
<comment type="similarity">
    <text evidence="1">Belongs to the UDP-glycosyltransferase family.</text>
</comment>
<dbReference type="FunFam" id="3.40.50.2000:FF:000019">
    <property type="entry name" value="Glycosyltransferase"/>
    <property type="match status" value="1"/>
</dbReference>
<dbReference type="Pfam" id="PF26168">
    <property type="entry name" value="Glyco_transf_N"/>
    <property type="match status" value="1"/>
</dbReference>
<dbReference type="PANTHER" id="PTHR11926">
    <property type="entry name" value="GLUCOSYL/GLUCURONOSYL TRANSFERASES"/>
    <property type="match status" value="1"/>
</dbReference>
<dbReference type="Pfam" id="PF00201">
    <property type="entry name" value="UDPGT"/>
    <property type="match status" value="1"/>
</dbReference>